<dbReference type="AlphaFoldDB" id="A0A847SPB2"/>
<accession>A0A847SPB2</accession>
<organism evidence="2 3">
    <name type="scientific">Chitinophaga eiseniae</name>
    <dbReference type="NCBI Taxonomy" id="634771"/>
    <lineage>
        <taxon>Bacteria</taxon>
        <taxon>Pseudomonadati</taxon>
        <taxon>Bacteroidota</taxon>
        <taxon>Chitinophagia</taxon>
        <taxon>Chitinophagales</taxon>
        <taxon>Chitinophagaceae</taxon>
        <taxon>Chitinophaga</taxon>
    </lineage>
</organism>
<evidence type="ECO:0000313" key="2">
    <source>
        <dbReference type="EMBL" id="NLR81205.1"/>
    </source>
</evidence>
<feature type="signal peptide" evidence="1">
    <location>
        <begin position="1"/>
        <end position="17"/>
    </location>
</feature>
<dbReference type="RefSeq" id="WP_168740850.1">
    <property type="nucleotide sequence ID" value="NZ_JABAHZ010000005.1"/>
</dbReference>
<dbReference type="EMBL" id="JABAHZ010000005">
    <property type="protein sequence ID" value="NLR81205.1"/>
    <property type="molecule type" value="Genomic_DNA"/>
</dbReference>
<dbReference type="InterPro" id="IPR013783">
    <property type="entry name" value="Ig-like_fold"/>
</dbReference>
<keyword evidence="3" id="KW-1185">Reference proteome</keyword>
<proteinExistence type="predicted"/>
<protein>
    <submittedName>
        <fullName evidence="2">Uncharacterized protein</fullName>
    </submittedName>
</protein>
<evidence type="ECO:0000313" key="3">
    <source>
        <dbReference type="Proteomes" id="UP000552864"/>
    </source>
</evidence>
<name>A0A847SPB2_9BACT</name>
<reference evidence="2 3" key="1">
    <citation type="submission" date="2020-04" db="EMBL/GenBank/DDBJ databases">
        <authorList>
            <person name="Yin C."/>
        </authorList>
    </citation>
    <scope>NUCLEOTIDE SEQUENCE [LARGE SCALE GENOMIC DNA]</scope>
    <source>
        <strain evidence="2 3">Ak56</strain>
    </source>
</reference>
<gene>
    <name evidence="2" type="ORF">HGH91_21435</name>
</gene>
<comment type="caution">
    <text evidence="2">The sequence shown here is derived from an EMBL/GenBank/DDBJ whole genome shotgun (WGS) entry which is preliminary data.</text>
</comment>
<evidence type="ECO:0000256" key="1">
    <source>
        <dbReference type="SAM" id="SignalP"/>
    </source>
</evidence>
<dbReference type="Gene3D" id="2.60.40.10">
    <property type="entry name" value="Immunoglobulins"/>
    <property type="match status" value="1"/>
</dbReference>
<sequence>MKKFLCLLLILSGFRTAAQVSMTVQLPPAGVLLKSQLWNIMLVSAAGKSMDVRVTMRLSDAHTNQPVLTGISRSLTINKGARQLQAADLMPVHYEYFSATIDRSANGLLPAGNYLACYSLYIEGDKSGTQPGEDCMPFTVEPVSPPLLNSPADKSELPFSLPQFTWLPPAPLNMFSDLNYDMTLTEVHDHQSPEEAIQQNIPVLRAPGLRNIFMNYPSGGVSLDTGTTYAWSVTARNGNLFVAQTETWTFRVKGADKLIDSAKGAYVQLRKELDGTVVRCGESIQVSYVNETGDSTARYELLALDNTSKTIATGTVSLKRGSNHLDVPLGYRRGLDGNKIYLFRLLNSRHEYWQMKFICARKD</sequence>
<dbReference type="Proteomes" id="UP000552864">
    <property type="component" value="Unassembled WGS sequence"/>
</dbReference>
<keyword evidence="1" id="KW-0732">Signal</keyword>
<feature type="chain" id="PRO_5032536976" evidence="1">
    <location>
        <begin position="18"/>
        <end position="363"/>
    </location>
</feature>